<evidence type="ECO:0000256" key="13">
    <source>
        <dbReference type="ARBA" id="ARBA00061395"/>
    </source>
</evidence>
<organism evidence="18 19">
    <name type="scientific">Cymbomonas tetramitiformis</name>
    <dbReference type="NCBI Taxonomy" id="36881"/>
    <lineage>
        <taxon>Eukaryota</taxon>
        <taxon>Viridiplantae</taxon>
        <taxon>Chlorophyta</taxon>
        <taxon>Pyramimonadophyceae</taxon>
        <taxon>Pyramimonadales</taxon>
        <taxon>Pyramimonadaceae</taxon>
        <taxon>Cymbomonas</taxon>
    </lineage>
</organism>
<evidence type="ECO:0000256" key="7">
    <source>
        <dbReference type="ARBA" id="ARBA00022882"/>
    </source>
</evidence>
<feature type="transmembrane region" description="Helical" evidence="16">
    <location>
        <begin position="717"/>
        <end position="743"/>
    </location>
</feature>
<feature type="transmembrane region" description="Helical" evidence="16">
    <location>
        <begin position="1119"/>
        <end position="1139"/>
    </location>
</feature>
<feature type="transmembrane region" description="Helical" evidence="16">
    <location>
        <begin position="1047"/>
        <end position="1065"/>
    </location>
</feature>
<evidence type="ECO:0000256" key="6">
    <source>
        <dbReference type="ARBA" id="ARBA00022837"/>
    </source>
</evidence>
<feature type="transmembrane region" description="Helical" evidence="16">
    <location>
        <begin position="1565"/>
        <end position="1588"/>
    </location>
</feature>
<feature type="transmembrane region" description="Helical" evidence="16">
    <location>
        <begin position="318"/>
        <end position="348"/>
    </location>
</feature>
<keyword evidence="11" id="KW-0325">Glycoprotein</keyword>
<keyword evidence="8 16" id="KW-1133">Transmembrane helix</keyword>
<feature type="transmembrane region" description="Helical" evidence="16">
    <location>
        <begin position="1482"/>
        <end position="1504"/>
    </location>
</feature>
<dbReference type="GO" id="GO:0005248">
    <property type="term" value="F:voltage-gated sodium channel activity"/>
    <property type="evidence" value="ECO:0007669"/>
    <property type="project" value="TreeGrafter"/>
</dbReference>
<evidence type="ECO:0000313" key="18">
    <source>
        <dbReference type="EMBL" id="KAK3239445.1"/>
    </source>
</evidence>
<feature type="transmembrane region" description="Helical" evidence="16">
    <location>
        <begin position="749"/>
        <end position="770"/>
    </location>
</feature>
<evidence type="ECO:0000256" key="2">
    <source>
        <dbReference type="ARBA" id="ARBA00022448"/>
    </source>
</evidence>
<keyword evidence="5" id="KW-0677">Repeat</keyword>
<keyword evidence="10 16" id="KW-0472">Membrane</keyword>
<keyword evidence="2" id="KW-0813">Transport</keyword>
<feature type="transmembrane region" description="Helical" evidence="16">
    <location>
        <begin position="286"/>
        <end position="306"/>
    </location>
</feature>
<reference evidence="18 19" key="1">
    <citation type="journal article" date="2015" name="Genome Biol. Evol.">
        <title>Comparative Genomics of a Bacterivorous Green Alga Reveals Evolutionary Causalities and Consequences of Phago-Mixotrophic Mode of Nutrition.</title>
        <authorList>
            <person name="Burns J.A."/>
            <person name="Paasch A."/>
            <person name="Narechania A."/>
            <person name="Kim E."/>
        </authorList>
    </citation>
    <scope>NUCLEOTIDE SEQUENCE [LARGE SCALE GENOMIC DNA]</scope>
    <source>
        <strain evidence="18 19">PLY_AMNH</strain>
    </source>
</reference>
<feature type="region of interest" description="Disordered" evidence="15">
    <location>
        <begin position="943"/>
        <end position="980"/>
    </location>
</feature>
<feature type="compositionally biased region" description="Low complexity" evidence="15">
    <location>
        <begin position="603"/>
        <end position="614"/>
    </location>
</feature>
<evidence type="ECO:0000256" key="5">
    <source>
        <dbReference type="ARBA" id="ARBA00022737"/>
    </source>
</evidence>
<feature type="compositionally biased region" description="Low complexity" evidence="15">
    <location>
        <begin position="646"/>
        <end position="655"/>
    </location>
</feature>
<dbReference type="PANTHER" id="PTHR10037:SF62">
    <property type="entry name" value="SODIUM CHANNEL PROTEIN 60E"/>
    <property type="match status" value="1"/>
</dbReference>
<dbReference type="InterPro" id="IPR043203">
    <property type="entry name" value="VGCC_Ca_Na"/>
</dbReference>
<evidence type="ECO:0000256" key="4">
    <source>
        <dbReference type="ARBA" id="ARBA00022692"/>
    </source>
</evidence>
<dbReference type="FunFam" id="1.20.120.350:FF:000009">
    <property type="entry name" value="Voltage-dependent T-type calcium channel subunit alpha"/>
    <property type="match status" value="1"/>
</dbReference>
<feature type="transmembrane region" description="Helical" evidence="16">
    <location>
        <begin position="1279"/>
        <end position="1303"/>
    </location>
</feature>
<dbReference type="Gene3D" id="1.20.120.350">
    <property type="entry name" value="Voltage-gated potassium channels. Chain C"/>
    <property type="match status" value="4"/>
</dbReference>
<feature type="transmembrane region" description="Helical" evidence="16">
    <location>
        <begin position="1360"/>
        <end position="1381"/>
    </location>
</feature>
<evidence type="ECO:0000256" key="8">
    <source>
        <dbReference type="ARBA" id="ARBA00022989"/>
    </source>
</evidence>
<evidence type="ECO:0000256" key="11">
    <source>
        <dbReference type="ARBA" id="ARBA00023180"/>
    </source>
</evidence>
<evidence type="ECO:0000256" key="14">
    <source>
        <dbReference type="ARBA" id="ARBA00067459"/>
    </source>
</evidence>
<feature type="transmembrane region" description="Helical" evidence="16">
    <location>
        <begin position="1425"/>
        <end position="1443"/>
    </location>
</feature>
<feature type="domain" description="Ion transport" evidence="17">
    <location>
        <begin position="1359"/>
        <end position="1596"/>
    </location>
</feature>
<keyword evidence="9" id="KW-0406">Ion transport</keyword>
<feature type="region of interest" description="Disordered" evidence="15">
    <location>
        <begin position="84"/>
        <end position="130"/>
    </location>
</feature>
<feature type="transmembrane region" description="Helical" evidence="16">
    <location>
        <begin position="1174"/>
        <end position="1199"/>
    </location>
</feature>
<feature type="domain" description="Ion transport" evidence="17">
    <location>
        <begin position="1047"/>
        <end position="1312"/>
    </location>
</feature>
<feature type="compositionally biased region" description="Polar residues" evidence="15">
    <location>
        <begin position="1804"/>
        <end position="1816"/>
    </location>
</feature>
<dbReference type="Gene3D" id="1.10.287.70">
    <property type="match status" value="4"/>
</dbReference>
<comment type="caution">
    <text evidence="18">The sequence shown here is derived from an EMBL/GenBank/DDBJ whole genome shotgun (WGS) entry which is preliminary data.</text>
</comment>
<protein>
    <recommendedName>
        <fullName evidence="14">Calcium-channel protein CCH1</fullName>
    </recommendedName>
</protein>
<keyword evidence="3" id="KW-1003">Cell membrane</keyword>
<evidence type="ECO:0000256" key="10">
    <source>
        <dbReference type="ARBA" id="ARBA00023136"/>
    </source>
</evidence>
<dbReference type="Gene3D" id="1.10.238.10">
    <property type="entry name" value="EF-hand"/>
    <property type="match status" value="1"/>
</dbReference>
<feature type="domain" description="Ion transport" evidence="17">
    <location>
        <begin position="247"/>
        <end position="528"/>
    </location>
</feature>
<keyword evidence="4 16" id="KW-0812">Transmembrane</keyword>
<evidence type="ECO:0000259" key="17">
    <source>
        <dbReference type="Pfam" id="PF00520"/>
    </source>
</evidence>
<evidence type="ECO:0000256" key="3">
    <source>
        <dbReference type="ARBA" id="ARBA00022475"/>
    </source>
</evidence>
<feature type="region of interest" description="Disordered" evidence="15">
    <location>
        <begin position="1778"/>
        <end position="1816"/>
    </location>
</feature>
<feature type="compositionally biased region" description="Basic and acidic residues" evidence="15">
    <location>
        <begin position="106"/>
        <end position="117"/>
    </location>
</feature>
<feature type="transmembrane region" description="Helical" evidence="16">
    <location>
        <begin position="1393"/>
        <end position="1413"/>
    </location>
</feature>
<feature type="transmembrane region" description="Helical" evidence="16">
    <location>
        <begin position="500"/>
        <end position="523"/>
    </location>
</feature>
<sequence>MAGKQHASPKRTRSPRKESTPASLLEFELGPMREQYSGVRENSQSPVPGSVRRGTYWGTYKVTKPQVTTGEGHFDMSTPLGKVAPGMTLKGHMSHTASPHSSPKQPPDKELTEDSAPHMEQSSPSPEPSTIAHIETQTAELFGFPDACVDPENGNSKSRQVTRGRAMKDAASQCDERHALVGHAEQAVLAPAPTRGRKRTVGLQVATNDVHQHTRSIQTEDRSRSLFIFLPDNPIRVFCRDILKNTVWVQGITFVIILSTIALCAKDPLQPDGSVRNAFLAEVEKVGGVVFIVEMILKVVAKGLILDRESYLRDPWNILDFICTLSFIISAFPSLSAITGVITGLRALRLLVPLRALRQYPVLQILSETLCNCLPLLVNVFYLLLFHFTVFGIIGVQLFNGLLHHRCFYEMEDGTAGERVEDDYREGGEICKMPGYKALTPTNSCDDGQICSFQATNPHSGTVSFDNILSSFLTIFQAITLEGWTETMAILKLASGDLSILYMILATWTGAFLVMNMSLAVIYDSYVINKQRMDSRMAMIYDDEDWEQPMLQRQKSAISIFEHEDGQTMPQNPPEGRARGSTITVLMMAAENTLNWTKMNFGSSHGSSTSTTSDHPTHNQPPCKNSGTDGSYRPRRSSDSGRRRQSSGPSRSASQKHASTEPAWPKSHFQRWTSLCEQLVLHPNWELGIMLVISVNCLFLVLDYYEAPRNLVDAAEVVNFLCLGVFILELIFMLSALGIVAYFSSFYNAADAFVVAMSVLELFLLAFGIASSNIRATRALRLLRGLKVAARWKFVQLFMAAFIPAVQVILPFIMLMIILLLVAALFGMSIFAGNLGDTRFHFDNLFWAIITSFQIMTGENWNSGLEDAVAKVGWGSTGFFVCTYIIGNTVLLNLFTAILIDAFDVQSMAQAPDNPEEHQLVSYNSQAGAEEVKVRQAIDENAATGAPQSMEQKVGSEENSNGSSVGVGPQPMLSESISTGSDAATGVDVNLDHEDLAKLIGLQAPISNTSNTSTSIEAPRLYGKSFFVIGSENPVRIALQQMIQQDWFEGLVLSLIVISSLLLAIEHPGLDPGSQLKQYLDFSNGIFALLFFVEMCIKMVVMQAVLGEGAYIKDIWNKLDCTVVIISFTGLFFHNIMWARAFRALRPIRIIVRKQSFRVVVQAIGQALVRSTSLIMVGFLFTCFFAVVGMQIFSGAFYLCNDLAVTHHDDCIGTFVDGGGAAIPRKWERTVPYHYDDFLGAILTTFEIASMEGWPDIMLSGVDSVGKYQAMKENAREWVVLYFLTVLMFMSIFYLNMFVGVVVESYSMLKARDDFRGLGPKHIEWILTINRMGTMTPFPKSVLPKNCVLRIMFYLVKSKIFEYGIITCIMLNCTLLMLSGWGQSDQMKQIGDYGSLFFTGVYILELLLKLIALTPRRYFSDKWHSLDFFLVVLSVVDNSPMFSLPNLEWMRSFRLLRLTHVLWTIPGVGPLFQATFMGLKKLANVVGVLVLCMYVYAVSGVSLFGKVRLQTELNDNCNFHTFGNAMLLLIKVATGESWNAIMHELAVQEPDCSADDEDCGTMFAYLYMVSFVVLVQFIMLNLCMAVILDVYSLCIQEQSSVINPAALKQFSKAWTRLDEKATGYIPTKGLFELLTTLPAPLGLERAQRWSNMEILPYVIKLQLPMYMVRFRKLKASEDDGEAVSDTPARQSVENIILSDSTLGCDSKYSDPEMNGEFCISFLDTLESMAGHGFLFAVDLETPSSDSSWSGITRVVHTTVKMMVESRMLDIRTKLSTKLRAGSHRRVSSNGSQVSTPGRPDSESNDQSTEGGKVQGSSTFTSISKWLTKAADKTKQTSMNLLLHKDAQVVGASQCSAAHYIAMQLMQPYISGRQLRKTFLKEQPPPQLRHRAACMPESMSDPRLCEEATEI</sequence>
<feature type="transmembrane region" description="Helical" evidence="16">
    <location>
        <begin position="1455"/>
        <end position="1476"/>
    </location>
</feature>
<accession>A0AAE0BP10</accession>
<feature type="transmembrane region" description="Helical" evidence="16">
    <location>
        <begin position="384"/>
        <end position="403"/>
    </location>
</feature>
<dbReference type="InterPro" id="IPR005821">
    <property type="entry name" value="Ion_trans_dom"/>
</dbReference>
<evidence type="ECO:0000313" key="19">
    <source>
        <dbReference type="Proteomes" id="UP001190700"/>
    </source>
</evidence>
<feature type="transmembrane region" description="Helical" evidence="16">
    <location>
        <begin position="247"/>
        <end position="265"/>
    </location>
</feature>
<proteinExistence type="inferred from homology"/>
<dbReference type="InterPro" id="IPR027359">
    <property type="entry name" value="Volt_channel_dom_sf"/>
</dbReference>
<dbReference type="EMBL" id="LGRX02033911">
    <property type="protein sequence ID" value="KAK3239445.1"/>
    <property type="molecule type" value="Genomic_DNA"/>
</dbReference>
<feature type="transmembrane region" description="Helical" evidence="16">
    <location>
        <begin position="877"/>
        <end position="900"/>
    </location>
</feature>
<evidence type="ECO:0000256" key="16">
    <source>
        <dbReference type="SAM" id="Phobius"/>
    </source>
</evidence>
<keyword evidence="6" id="KW-0106">Calcium</keyword>
<keyword evidence="12" id="KW-0407">Ion channel</keyword>
<feature type="transmembrane region" description="Helical" evidence="16">
    <location>
        <begin position="1085"/>
        <end position="1107"/>
    </location>
</feature>
<dbReference type="Pfam" id="PF00520">
    <property type="entry name" value="Ion_trans"/>
    <property type="match status" value="4"/>
</dbReference>
<dbReference type="SUPFAM" id="SSF81324">
    <property type="entry name" value="Voltage-gated potassium channels"/>
    <property type="match status" value="4"/>
</dbReference>
<gene>
    <name evidence="18" type="ORF">CYMTET_50629</name>
</gene>
<evidence type="ECO:0000256" key="1">
    <source>
        <dbReference type="ARBA" id="ARBA00004651"/>
    </source>
</evidence>
<dbReference type="Proteomes" id="UP001190700">
    <property type="component" value="Unassembled WGS sequence"/>
</dbReference>
<dbReference type="FunFam" id="1.10.287.70:FF:000093">
    <property type="entry name" value="Calcium channel subunit Cch1"/>
    <property type="match status" value="1"/>
</dbReference>
<feature type="region of interest" description="Disordered" evidence="15">
    <location>
        <begin position="599"/>
        <end position="665"/>
    </location>
</feature>
<dbReference type="PANTHER" id="PTHR10037">
    <property type="entry name" value="VOLTAGE-GATED CATION CHANNEL CALCIUM AND SODIUM"/>
    <property type="match status" value="1"/>
</dbReference>
<feature type="domain" description="Ion transport" evidence="17">
    <location>
        <begin position="682"/>
        <end position="905"/>
    </location>
</feature>
<keyword evidence="7" id="KW-0851">Voltage-gated channel</keyword>
<keyword evidence="19" id="KW-1185">Reference proteome</keyword>
<dbReference type="GO" id="GO:0001518">
    <property type="term" value="C:voltage-gated sodium channel complex"/>
    <property type="evidence" value="ECO:0007669"/>
    <property type="project" value="TreeGrafter"/>
</dbReference>
<evidence type="ECO:0000256" key="15">
    <source>
        <dbReference type="SAM" id="MobiDB-lite"/>
    </source>
</evidence>
<evidence type="ECO:0000256" key="12">
    <source>
        <dbReference type="ARBA" id="ARBA00023303"/>
    </source>
</evidence>
<feature type="compositionally biased region" description="Low complexity" evidence="15">
    <location>
        <begin position="957"/>
        <end position="968"/>
    </location>
</feature>
<comment type="subcellular location">
    <subcellularLocation>
        <location evidence="1">Cell membrane</location>
        <topology evidence="1">Multi-pass membrane protein</topology>
    </subcellularLocation>
</comment>
<feature type="region of interest" description="Disordered" evidence="15">
    <location>
        <begin position="1"/>
        <end position="54"/>
    </location>
</feature>
<evidence type="ECO:0000256" key="9">
    <source>
        <dbReference type="ARBA" id="ARBA00023065"/>
    </source>
</evidence>
<name>A0AAE0BP10_9CHLO</name>
<feature type="transmembrane region" description="Helical" evidence="16">
    <location>
        <begin position="812"/>
        <end position="833"/>
    </location>
</feature>
<comment type="similarity">
    <text evidence="13">Belongs to the calcium channel alpha-1 subunit (TC 1.A.1.11) family.</text>
</comment>